<gene>
    <name evidence="1" type="ORF">JZ751_020472</name>
</gene>
<dbReference type="Proteomes" id="UP000824540">
    <property type="component" value="Unassembled WGS sequence"/>
</dbReference>
<sequence>MVSIQQRFLENISQQKEMKWNLFAVPLVSGRRLTSSMSTSARMELESDSRFRQRNLTPNFRLMV</sequence>
<organism evidence="1 2">
    <name type="scientific">Albula glossodonta</name>
    <name type="common">roundjaw bonefish</name>
    <dbReference type="NCBI Taxonomy" id="121402"/>
    <lineage>
        <taxon>Eukaryota</taxon>
        <taxon>Metazoa</taxon>
        <taxon>Chordata</taxon>
        <taxon>Craniata</taxon>
        <taxon>Vertebrata</taxon>
        <taxon>Euteleostomi</taxon>
        <taxon>Actinopterygii</taxon>
        <taxon>Neopterygii</taxon>
        <taxon>Teleostei</taxon>
        <taxon>Albuliformes</taxon>
        <taxon>Albulidae</taxon>
        <taxon>Albula</taxon>
    </lineage>
</organism>
<evidence type="ECO:0000313" key="1">
    <source>
        <dbReference type="EMBL" id="KAG9352059.1"/>
    </source>
</evidence>
<name>A0A8T2PIP6_9TELE</name>
<accession>A0A8T2PIP6</accession>
<evidence type="ECO:0000313" key="2">
    <source>
        <dbReference type="Proteomes" id="UP000824540"/>
    </source>
</evidence>
<dbReference type="AlphaFoldDB" id="A0A8T2PIP6"/>
<proteinExistence type="predicted"/>
<keyword evidence="2" id="KW-1185">Reference proteome</keyword>
<dbReference type="EMBL" id="JAFBMS010000005">
    <property type="protein sequence ID" value="KAG9352059.1"/>
    <property type="molecule type" value="Genomic_DNA"/>
</dbReference>
<reference evidence="1" key="1">
    <citation type="thesis" date="2021" institute="BYU ScholarsArchive" country="Provo, UT, USA">
        <title>Applications of and Algorithms for Genome Assembly and Genomic Analyses with an Emphasis on Marine Teleosts.</title>
        <authorList>
            <person name="Pickett B.D."/>
        </authorList>
    </citation>
    <scope>NUCLEOTIDE SEQUENCE</scope>
    <source>
        <strain evidence="1">HI-2016</strain>
    </source>
</reference>
<protein>
    <submittedName>
        <fullName evidence="1">Uncharacterized protein</fullName>
    </submittedName>
</protein>
<comment type="caution">
    <text evidence="1">The sequence shown here is derived from an EMBL/GenBank/DDBJ whole genome shotgun (WGS) entry which is preliminary data.</text>
</comment>